<evidence type="ECO:0000256" key="1">
    <source>
        <dbReference type="SAM" id="MobiDB-lite"/>
    </source>
</evidence>
<feature type="region of interest" description="Disordered" evidence="1">
    <location>
        <begin position="28"/>
        <end position="116"/>
    </location>
</feature>
<accession>A0A0E0MM55</accession>
<proteinExistence type="predicted"/>
<feature type="region of interest" description="Disordered" evidence="1">
    <location>
        <begin position="804"/>
        <end position="824"/>
    </location>
</feature>
<dbReference type="PANTHER" id="PTHR33416:SF16">
    <property type="entry name" value="NUCLEAR PORE COMPLEX PROTEIN NUP1"/>
    <property type="match status" value="1"/>
</dbReference>
<feature type="region of interest" description="Disordered" evidence="1">
    <location>
        <begin position="580"/>
        <end position="603"/>
    </location>
</feature>
<dbReference type="GO" id="GO:0071763">
    <property type="term" value="P:nuclear membrane organization"/>
    <property type="evidence" value="ECO:0007669"/>
    <property type="project" value="TreeGrafter"/>
</dbReference>
<keyword evidence="3" id="KW-1185">Reference proteome</keyword>
<dbReference type="AlphaFoldDB" id="A0A0E0MM55"/>
<evidence type="ECO:0000313" key="2">
    <source>
        <dbReference type="EnsemblPlants" id="OPUNC12G09960.3"/>
    </source>
</evidence>
<dbReference type="PANTHER" id="PTHR33416">
    <property type="entry name" value="NUCLEAR PORE COMPLEX PROTEIN NUP1"/>
    <property type="match status" value="1"/>
</dbReference>
<feature type="compositionally biased region" description="Polar residues" evidence="1">
    <location>
        <begin position="977"/>
        <end position="996"/>
    </location>
</feature>
<dbReference type="EnsemblPlants" id="OPUNC12G09960.3">
    <property type="protein sequence ID" value="OPUNC12G09960.3"/>
    <property type="gene ID" value="OPUNC12G09960"/>
</dbReference>
<sequence>MLGLNMKPHDTKIKYRATTYASGASLLLPSVFSKPPPQLPAPPQPQQEPEREREPLGAPPFSLPELLEEVPSQAETLDTPPSPPPPPLEDDIPEEEDEGTGTVANNSAKDGDDILRRSDSYDVMDLEELLKQRTFTRQDQVASPAELAKAYMGSRSSKESPLRLRLHDPSVLTKSIEANTTHITRSPTLSLLPSARIRAPTTSDRLGSNYMTPNRSAIYKMSSSPYFKSAVSSKDLSGTVSPYQAPSSLHTFGRQVLKRKSTALNNESASVGPIRKMHQRYNRVSPLLQIRPGYRGYSGSHASKLDEGLEHSVQSQKRRCLDKVGDITESGIHDRANDSSFGQAPAQSIQMAAKILKQLDTIVPSQKEGTLATRQKHADILDIEDPISQKTEVSAQGSLLKPSSLGVKESSLPNNSNCAAKFTSASKDSNIVGTTFDKSSKLMPKDWLEVENYRGSTKLSLNQGNDKTERKQSPIPENTDMSSGIINKEKPPTLPLRSHAPSNLVLSSDIYRNKIVASSSGFSFPVPAALTGHSQAPPTPTLASPPVLSVEKQQLSASSSAPVTSVESIPRVFKPVSEEASVSNQCDTKSNADNPPISQSSGQVVSFTSNPVFNVISSKPTTLSNGLADTTKSTAAAVFPSNGSTKSVCSANAGSSSTPSFPKFSFQPGFRTSTSSAQSSGIQEPTITAPFSTVSSLAGGSSSPSSMIFAGATSQSSSITTSGSVPFQFSSQSGSESSLAGQDKSKAASSSAPFSFSPQFGSTSSFAAQGKSNAVSPQSNCSPLLSGSQFSNSLFAETSTSNSNLLSSEKVNPGSSPSFSNSTFGSSAPGSSPVFSFAVGSGTTSATPTSSSSPDTSSAFGHSTAFSASPIFGNSLTSTTAPPSFGSPATSPFSSTSSPVFSFTSATPTIPDASPTTPLFGTPSPTIGLSTGTDRMNGGQMTGDKNQFAFSAASPFGLPSSSPSTPTLFSSPATQFASATSTSPGMFQFGQHSQPSPGGFSMGTGGNSEKSARRILKVKRKK</sequence>
<evidence type="ECO:0000313" key="3">
    <source>
        <dbReference type="Proteomes" id="UP000026962"/>
    </source>
</evidence>
<protein>
    <recommendedName>
        <fullName evidence="4">Nuclear pore complex protein NUP1</fullName>
    </recommendedName>
</protein>
<reference evidence="2" key="2">
    <citation type="submission" date="2018-05" db="EMBL/GenBank/DDBJ databases">
        <title>OpunRS2 (Oryza punctata Reference Sequence Version 2).</title>
        <authorList>
            <person name="Zhang J."/>
            <person name="Kudrna D."/>
            <person name="Lee S."/>
            <person name="Talag J."/>
            <person name="Welchert J."/>
            <person name="Wing R.A."/>
        </authorList>
    </citation>
    <scope>NUCLEOTIDE SEQUENCE [LARGE SCALE GENOMIC DNA]</scope>
</reference>
<feature type="compositionally biased region" description="Basic residues" evidence="1">
    <location>
        <begin position="1013"/>
        <end position="1022"/>
    </location>
</feature>
<organism evidence="2">
    <name type="scientific">Oryza punctata</name>
    <name type="common">Red rice</name>
    <dbReference type="NCBI Taxonomy" id="4537"/>
    <lineage>
        <taxon>Eukaryota</taxon>
        <taxon>Viridiplantae</taxon>
        <taxon>Streptophyta</taxon>
        <taxon>Embryophyta</taxon>
        <taxon>Tracheophyta</taxon>
        <taxon>Spermatophyta</taxon>
        <taxon>Magnoliopsida</taxon>
        <taxon>Liliopsida</taxon>
        <taxon>Poales</taxon>
        <taxon>Poaceae</taxon>
        <taxon>BOP clade</taxon>
        <taxon>Oryzoideae</taxon>
        <taxon>Oryzeae</taxon>
        <taxon>Oryzinae</taxon>
        <taxon>Oryza</taxon>
    </lineage>
</organism>
<reference evidence="2" key="1">
    <citation type="submission" date="2015-04" db="UniProtKB">
        <authorList>
            <consortium name="EnsemblPlants"/>
        </authorList>
    </citation>
    <scope>IDENTIFICATION</scope>
</reference>
<feature type="compositionally biased region" description="Polar residues" evidence="1">
    <location>
        <begin position="475"/>
        <end position="485"/>
    </location>
</feature>
<feature type="region of interest" description="Disordered" evidence="1">
    <location>
        <begin position="977"/>
        <end position="1022"/>
    </location>
</feature>
<dbReference type="Gramene" id="OPUNC12G09960.3">
    <property type="protein sequence ID" value="OPUNC12G09960.3"/>
    <property type="gene ID" value="OPUNC12G09960"/>
</dbReference>
<feature type="region of interest" description="Disordered" evidence="1">
    <location>
        <begin position="458"/>
        <end position="485"/>
    </location>
</feature>
<dbReference type="Proteomes" id="UP000026962">
    <property type="component" value="Chromosome 12"/>
</dbReference>
<feature type="region of interest" description="Disordered" evidence="1">
    <location>
        <begin position="641"/>
        <end position="660"/>
    </location>
</feature>
<evidence type="ECO:0008006" key="4">
    <source>
        <dbReference type="Google" id="ProtNLM"/>
    </source>
</evidence>
<dbReference type="OMA" id="PYFKSAV"/>
<dbReference type="GO" id="GO:0005635">
    <property type="term" value="C:nuclear envelope"/>
    <property type="evidence" value="ECO:0007669"/>
    <property type="project" value="TreeGrafter"/>
</dbReference>
<name>A0A0E0MM55_ORYPU</name>
<dbReference type="STRING" id="4537.A0A0E0MM55"/>
<feature type="compositionally biased region" description="Pro residues" evidence="1">
    <location>
        <begin position="34"/>
        <end position="46"/>
    </location>
</feature>
<feature type="compositionally biased region" description="Acidic residues" evidence="1">
    <location>
        <begin position="88"/>
        <end position="99"/>
    </location>
</feature>
<feature type="compositionally biased region" description="Polar residues" evidence="1">
    <location>
        <begin position="641"/>
        <end position="654"/>
    </location>
</feature>
<dbReference type="eggNOG" id="KOG0845">
    <property type="taxonomic scope" value="Eukaryota"/>
</dbReference>